<gene>
    <name evidence="2" type="ORF">LE190_02805</name>
</gene>
<evidence type="ECO:0000313" key="2">
    <source>
        <dbReference type="EMBL" id="MCA1854861.1"/>
    </source>
</evidence>
<keyword evidence="1" id="KW-0732">Signal</keyword>
<proteinExistence type="predicted"/>
<sequence>MKKLMMAAAASTLLGGCAYYAPSTGENVAAEGRYVPTGSNIPRKKGEGTSVVSTMSAVELESARLNPGTGPELPPGQ</sequence>
<accession>A0ABS7Y5E1</accession>
<evidence type="ECO:0008006" key="4">
    <source>
        <dbReference type="Google" id="ProtNLM"/>
    </source>
</evidence>
<reference evidence="2 3" key="1">
    <citation type="submission" date="2021-07" db="EMBL/GenBank/DDBJ databases">
        <title>Characterization of Violacein-producing bacteria and related species.</title>
        <authorList>
            <person name="Wilson H.S."/>
            <person name="De Leon M.E."/>
        </authorList>
    </citation>
    <scope>NUCLEOTIDE SEQUENCE [LARGE SCALE GENOMIC DNA]</scope>
    <source>
        <strain evidence="2 3">HSC-2F05</strain>
    </source>
</reference>
<organism evidence="2 3">
    <name type="scientific">Massilia hydrophila</name>
    <dbReference type="NCBI Taxonomy" id="3044279"/>
    <lineage>
        <taxon>Bacteria</taxon>
        <taxon>Pseudomonadati</taxon>
        <taxon>Pseudomonadota</taxon>
        <taxon>Betaproteobacteria</taxon>
        <taxon>Burkholderiales</taxon>
        <taxon>Oxalobacteraceae</taxon>
        <taxon>Telluria group</taxon>
        <taxon>Massilia</taxon>
    </lineage>
</organism>
<keyword evidence="3" id="KW-1185">Reference proteome</keyword>
<comment type="caution">
    <text evidence="2">The sequence shown here is derived from an EMBL/GenBank/DDBJ whole genome shotgun (WGS) entry which is preliminary data.</text>
</comment>
<feature type="signal peptide" evidence="1">
    <location>
        <begin position="1"/>
        <end position="20"/>
    </location>
</feature>
<protein>
    <recommendedName>
        <fullName evidence="4">Lipoprotein</fullName>
    </recommendedName>
</protein>
<feature type="chain" id="PRO_5047527979" description="Lipoprotein" evidence="1">
    <location>
        <begin position="21"/>
        <end position="77"/>
    </location>
</feature>
<dbReference type="PROSITE" id="PS51257">
    <property type="entry name" value="PROKAR_LIPOPROTEIN"/>
    <property type="match status" value="1"/>
</dbReference>
<dbReference type="Proteomes" id="UP001198602">
    <property type="component" value="Unassembled WGS sequence"/>
</dbReference>
<evidence type="ECO:0000313" key="3">
    <source>
        <dbReference type="Proteomes" id="UP001198602"/>
    </source>
</evidence>
<evidence type="ECO:0000256" key="1">
    <source>
        <dbReference type="SAM" id="SignalP"/>
    </source>
</evidence>
<dbReference type="EMBL" id="JAHYBX010000001">
    <property type="protein sequence ID" value="MCA1854861.1"/>
    <property type="molecule type" value="Genomic_DNA"/>
</dbReference>
<dbReference type="RefSeq" id="WP_225237281.1">
    <property type="nucleotide sequence ID" value="NZ_JAHYBX010000001.1"/>
</dbReference>
<name>A0ABS7Y5E1_9BURK</name>